<feature type="compositionally biased region" description="Basic and acidic residues" evidence="1">
    <location>
        <begin position="211"/>
        <end position="271"/>
    </location>
</feature>
<dbReference type="Proteomes" id="UP000095544">
    <property type="component" value="Unassembled WGS sequence"/>
</dbReference>
<gene>
    <name evidence="3" type="ORF">ERS852491_01049</name>
</gene>
<proteinExistence type="predicted"/>
<reference evidence="3 4" key="1">
    <citation type="submission" date="2015-09" db="EMBL/GenBank/DDBJ databases">
        <authorList>
            <consortium name="Pathogen Informatics"/>
        </authorList>
    </citation>
    <scope>NUCLEOTIDE SEQUENCE [LARGE SCALE GENOMIC DNA]</scope>
    <source>
        <strain evidence="3 4">2789STDY5834876</strain>
    </source>
</reference>
<feature type="transmembrane region" description="Helical" evidence="2">
    <location>
        <begin position="93"/>
        <end position="112"/>
    </location>
</feature>
<evidence type="ECO:0000256" key="2">
    <source>
        <dbReference type="SAM" id="Phobius"/>
    </source>
</evidence>
<dbReference type="EMBL" id="CYZU01000007">
    <property type="protein sequence ID" value="CUO01119.1"/>
    <property type="molecule type" value="Genomic_DNA"/>
</dbReference>
<keyword evidence="2" id="KW-0812">Transmembrane</keyword>
<feature type="region of interest" description="Disordered" evidence="1">
    <location>
        <begin position="1"/>
        <end position="82"/>
    </location>
</feature>
<protein>
    <submittedName>
        <fullName evidence="3">Cell envelope integrity inner membrane protein TolA</fullName>
    </submittedName>
</protein>
<keyword evidence="2" id="KW-1133">Transmembrane helix</keyword>
<dbReference type="RefSeq" id="WP_055151628.1">
    <property type="nucleotide sequence ID" value="NZ_CYZU01000007.1"/>
</dbReference>
<feature type="region of interest" description="Disordered" evidence="1">
    <location>
        <begin position="211"/>
        <end position="286"/>
    </location>
</feature>
<feature type="compositionally biased region" description="Basic and acidic residues" evidence="1">
    <location>
        <begin position="7"/>
        <end position="31"/>
    </location>
</feature>
<name>A0A174BLK2_9FIRM</name>
<evidence type="ECO:0000313" key="3">
    <source>
        <dbReference type="EMBL" id="CUO01119.1"/>
    </source>
</evidence>
<keyword evidence="2" id="KW-0472">Membrane</keyword>
<feature type="compositionally biased region" description="Basic residues" evidence="1">
    <location>
        <begin position="32"/>
        <end position="43"/>
    </location>
</feature>
<organism evidence="3 4">
    <name type="scientific">Faecalicatena contorta</name>
    <dbReference type="NCBI Taxonomy" id="39482"/>
    <lineage>
        <taxon>Bacteria</taxon>
        <taxon>Bacillati</taxon>
        <taxon>Bacillota</taxon>
        <taxon>Clostridia</taxon>
        <taxon>Lachnospirales</taxon>
        <taxon>Lachnospiraceae</taxon>
        <taxon>Faecalicatena</taxon>
    </lineage>
</organism>
<dbReference type="AlphaFoldDB" id="A0A174BLK2"/>
<evidence type="ECO:0000313" key="4">
    <source>
        <dbReference type="Proteomes" id="UP000095544"/>
    </source>
</evidence>
<accession>A0A174BLK2</accession>
<dbReference type="OrthoDB" id="1864143at2"/>
<sequence length="332" mass="36538">MGFTFRKSKENAPDEKMDSYRGRKTKTDRMKGVHNKGKSKGKRTPVISLPGSRVSKRKTSSAKDSSKKIHNNRFIKKKESLLPEEPKKKKGKGCLTVFIVLFVLGGICTLFTRDNKLETIVLSADENNRYDINTAIPVDVKTTPSNADLKDIECETSGGELKKDGDNLLFTTEKSGSYTMYVLCGDIKSNTITINVEDKAALAEKEAQEKAETEAAKRAEEEAAKKAEEEAAKKAKEEAAKKAEEEAAKKAEEERKAAEAAAQKAEEERIAAEAAAQESSQANQVPQEQMVWIPQSGSKYHNNPSCSGMNNPQQVTLSEAESMGFAPCKKCY</sequence>
<evidence type="ECO:0000256" key="1">
    <source>
        <dbReference type="SAM" id="MobiDB-lite"/>
    </source>
</evidence>